<feature type="region of interest" description="Disordered" evidence="5">
    <location>
        <begin position="595"/>
        <end position="620"/>
    </location>
</feature>
<dbReference type="OrthoDB" id="338531at2759"/>
<feature type="region of interest" description="Disordered" evidence="5">
    <location>
        <begin position="728"/>
        <end position="764"/>
    </location>
</feature>
<dbReference type="Gene3D" id="1.10.150.60">
    <property type="entry name" value="ARID DNA-binding domain"/>
    <property type="match status" value="1"/>
</dbReference>
<feature type="compositionally biased region" description="Low complexity" evidence="5">
    <location>
        <begin position="199"/>
        <end position="215"/>
    </location>
</feature>
<feature type="compositionally biased region" description="Low complexity" evidence="5">
    <location>
        <begin position="732"/>
        <end position="743"/>
    </location>
</feature>
<evidence type="ECO:0000256" key="4">
    <source>
        <dbReference type="ARBA" id="ARBA00023242"/>
    </source>
</evidence>
<dbReference type="Proteomes" id="UP000278143">
    <property type="component" value="Unassembled WGS sequence"/>
</dbReference>
<evidence type="ECO:0000256" key="2">
    <source>
        <dbReference type="ARBA" id="ARBA00023015"/>
    </source>
</evidence>
<keyword evidence="1" id="KW-0156">Chromatin regulator</keyword>
<dbReference type="InterPro" id="IPR016024">
    <property type="entry name" value="ARM-type_fold"/>
</dbReference>
<dbReference type="PANTHER" id="PTHR22970">
    <property type="entry name" value="AT-RICH INTERACTIVE DOMAIN-CONTAINING PROTEIN 2"/>
    <property type="match status" value="1"/>
</dbReference>
<dbReference type="InterPro" id="IPR036431">
    <property type="entry name" value="ARID_dom_sf"/>
</dbReference>
<organism evidence="7 8">
    <name type="scientific">Syncephalis pseudoplumigaleata</name>
    <dbReference type="NCBI Taxonomy" id="1712513"/>
    <lineage>
        <taxon>Eukaryota</taxon>
        <taxon>Fungi</taxon>
        <taxon>Fungi incertae sedis</taxon>
        <taxon>Zoopagomycota</taxon>
        <taxon>Zoopagomycotina</taxon>
        <taxon>Zoopagomycetes</taxon>
        <taxon>Zoopagales</taxon>
        <taxon>Piptocephalidaceae</taxon>
        <taxon>Syncephalis</taxon>
    </lineage>
</organism>
<dbReference type="AlphaFoldDB" id="A0A4P9Z0F7"/>
<feature type="region of interest" description="Disordered" evidence="5">
    <location>
        <begin position="937"/>
        <end position="964"/>
    </location>
</feature>
<evidence type="ECO:0000256" key="3">
    <source>
        <dbReference type="ARBA" id="ARBA00023163"/>
    </source>
</evidence>
<sequence>MTAASHSTPGSKEQVPIAPAPMKLSQGGAVTSSAVFDEEFEAFNEQHRHKELPKLYTFGEVVIRPYEIFDRIQAIGGISKLTTTGGWGILAQALSLPQSIKNLVLLKGIYFQSIHPFAIHLNQEYWNLVQDDKADPKRIHQLKQLFSHPPTQPSSRLIETFRRILRNNTFQLDAEKPPIIDTTSSPPDKENPFTAPGQSALSPSSNHSDASSESDNPFDSEPTPVLSSKRPRRTYRDTTLVTVPRNPLQNDADEYLGGVFQNRIRLALLSNLPNEVDWAFNRLLRVSKLCPDEFDIRCIPDLIPIIMMHLKLAVIHLLDSSASAIQAQVRTSSPSSSKSVSPHIFTWYENTQLERILQIVTIVHNLSQLESITAQLVTSDSTLLNFIGWYLRGHLCHQSIPDRRLAAQTTALSELSLGPTALMELRTSVEQLDAQWERVIASDVHFYYTELYRHLQDILESVCLVAPVQVIPASLIPVLRLNLFSPDRATLLNALKSLAFLLLREHPNVDQIVEPTVLNRISHLLLAPDMEVLMVTIDILLKLTEIKEHEFEALLTDASKGRLAVTDCPFSPTDLISIVIHRMVEQAPQTLAALPSAAGPQPLPPSTDPTSTANVPKPRQDSVTQWLNTNLEFSPPMSNPAGPDKPVIPSFVSFPEVYDAYARAFEATRQAQADSVTMGDGPLNVNDVLATVKAAFPMSHAINHPKTAQLLCLHLRKKLGAYTTVIPKPNDSATGNNGTAASSAGGGERTADMPKPTPEESQLPRDSYTFCCQWKDCNYRLTFTAPLISAKSNASTASQRSTSAWGEDTHTKLSTTLAVDHQQTTDSNAPTEFQAAQKTFIHHLIQTHALTEMEIEAAVSSADSTGTAGTSPAPKSGMEWKCQWGTCPFEFGIRKGLRPRIYHLQTTMHFKTHIPTFKPTFYPSGKPHVPAALASSAPVPAPATNPATTTKTTTTTATSSRGDKDRDSLIWGNVPAEPADIRINYRRQLFLKLLQFTKCMALSPKMRSLLRPFQPILAGLVAEYRALGPDICAIMTHISGPSWSEDD</sequence>
<proteinExistence type="predicted"/>
<feature type="compositionally biased region" description="Low complexity" evidence="5">
    <location>
        <begin position="937"/>
        <end position="960"/>
    </location>
</feature>
<evidence type="ECO:0000313" key="8">
    <source>
        <dbReference type="Proteomes" id="UP000278143"/>
    </source>
</evidence>
<keyword evidence="4" id="KW-0539">Nucleus</keyword>
<dbReference type="SUPFAM" id="SSF48371">
    <property type="entry name" value="ARM repeat"/>
    <property type="match status" value="1"/>
</dbReference>
<dbReference type="InterPro" id="IPR001606">
    <property type="entry name" value="ARID_dom"/>
</dbReference>
<name>A0A4P9Z0F7_9FUNG</name>
<dbReference type="PANTHER" id="PTHR22970:SF14">
    <property type="entry name" value="AT-RICH INTERACTIVE DOMAIN-CONTAINING PROTEIN 2"/>
    <property type="match status" value="1"/>
</dbReference>
<keyword evidence="2" id="KW-0805">Transcription regulation</keyword>
<accession>A0A4P9Z0F7</accession>
<dbReference type="GO" id="GO:0016586">
    <property type="term" value="C:RSC-type complex"/>
    <property type="evidence" value="ECO:0007669"/>
    <property type="project" value="TreeGrafter"/>
</dbReference>
<dbReference type="EMBL" id="KZ989624">
    <property type="protein sequence ID" value="RKP25768.1"/>
    <property type="molecule type" value="Genomic_DNA"/>
</dbReference>
<keyword evidence="8" id="KW-1185">Reference proteome</keyword>
<evidence type="ECO:0000259" key="6">
    <source>
        <dbReference type="PROSITE" id="PS51011"/>
    </source>
</evidence>
<keyword evidence="3" id="KW-0804">Transcription</keyword>
<evidence type="ECO:0000313" key="7">
    <source>
        <dbReference type="EMBL" id="RKP25768.1"/>
    </source>
</evidence>
<reference evidence="8" key="1">
    <citation type="journal article" date="2018" name="Nat. Microbiol.">
        <title>Leveraging single-cell genomics to expand the fungal tree of life.</title>
        <authorList>
            <person name="Ahrendt S.R."/>
            <person name="Quandt C.A."/>
            <person name="Ciobanu D."/>
            <person name="Clum A."/>
            <person name="Salamov A."/>
            <person name="Andreopoulos B."/>
            <person name="Cheng J.F."/>
            <person name="Woyke T."/>
            <person name="Pelin A."/>
            <person name="Henrissat B."/>
            <person name="Reynolds N.K."/>
            <person name="Benny G.L."/>
            <person name="Smith M.E."/>
            <person name="James T.Y."/>
            <person name="Grigoriev I.V."/>
        </authorList>
    </citation>
    <scope>NUCLEOTIDE SEQUENCE [LARGE SCALE GENOMIC DNA]</scope>
    <source>
        <strain evidence="8">Benny S71-1</strain>
    </source>
</reference>
<dbReference type="PROSITE" id="PS51011">
    <property type="entry name" value="ARID"/>
    <property type="match status" value="1"/>
</dbReference>
<dbReference type="GO" id="GO:0006325">
    <property type="term" value="P:chromatin organization"/>
    <property type="evidence" value="ECO:0007669"/>
    <property type="project" value="UniProtKB-KW"/>
</dbReference>
<feature type="domain" description="ARID" evidence="6">
    <location>
        <begin position="30"/>
        <end position="122"/>
    </location>
</feature>
<dbReference type="SMART" id="SM00501">
    <property type="entry name" value="BRIGHT"/>
    <property type="match status" value="1"/>
</dbReference>
<gene>
    <name evidence="7" type="ORF">SYNPS1DRAFT_28509</name>
</gene>
<feature type="region of interest" description="Disordered" evidence="5">
    <location>
        <begin position="175"/>
        <end position="238"/>
    </location>
</feature>
<evidence type="ECO:0000256" key="5">
    <source>
        <dbReference type="SAM" id="MobiDB-lite"/>
    </source>
</evidence>
<dbReference type="GO" id="GO:0003677">
    <property type="term" value="F:DNA binding"/>
    <property type="evidence" value="ECO:0007669"/>
    <property type="project" value="InterPro"/>
</dbReference>
<dbReference type="SUPFAM" id="SSF46774">
    <property type="entry name" value="ARID-like"/>
    <property type="match status" value="1"/>
</dbReference>
<protein>
    <recommendedName>
        <fullName evidence="6">ARID domain-containing protein</fullName>
    </recommendedName>
</protein>
<evidence type="ECO:0000256" key="1">
    <source>
        <dbReference type="ARBA" id="ARBA00022853"/>
    </source>
</evidence>
<dbReference type="InterPro" id="IPR052406">
    <property type="entry name" value="Chromatin_Remodeling_Comp"/>
</dbReference>